<organism evidence="8 9">
    <name type="scientific">Huso huso</name>
    <name type="common">Beluga</name>
    <name type="synonym">Acipenser huso</name>
    <dbReference type="NCBI Taxonomy" id="61971"/>
    <lineage>
        <taxon>Eukaryota</taxon>
        <taxon>Metazoa</taxon>
        <taxon>Chordata</taxon>
        <taxon>Craniata</taxon>
        <taxon>Vertebrata</taxon>
        <taxon>Euteleostomi</taxon>
        <taxon>Actinopterygii</taxon>
        <taxon>Chondrostei</taxon>
        <taxon>Acipenseriformes</taxon>
        <taxon>Acipenseridae</taxon>
        <taxon>Huso</taxon>
    </lineage>
</organism>
<evidence type="ECO:0000259" key="7">
    <source>
        <dbReference type="PROSITE" id="PS51065"/>
    </source>
</evidence>
<accession>A0ABR0YA97</accession>
<dbReference type="PROSITE" id="PS50089">
    <property type="entry name" value="ZF_RING_2"/>
    <property type="match status" value="1"/>
</dbReference>
<dbReference type="Gene3D" id="3.30.40.10">
    <property type="entry name" value="Zinc/RING finger domain, C3HC4 (zinc finger)"/>
    <property type="match status" value="1"/>
</dbReference>
<feature type="region of interest" description="Disordered" evidence="5">
    <location>
        <begin position="199"/>
        <end position="225"/>
    </location>
</feature>
<keyword evidence="1" id="KW-0479">Metal-binding</keyword>
<dbReference type="Pfam" id="PF13920">
    <property type="entry name" value="zf-C3HC4_3"/>
    <property type="match status" value="1"/>
</dbReference>
<feature type="region of interest" description="Disordered" evidence="5">
    <location>
        <begin position="282"/>
        <end position="317"/>
    </location>
</feature>
<protein>
    <submittedName>
        <fullName evidence="8">E3 ubiquitin-protein ligase NEURL3-like</fullName>
    </submittedName>
</protein>
<comment type="caution">
    <text evidence="8">The sequence shown here is derived from an EMBL/GenBank/DDBJ whole genome shotgun (WGS) entry which is preliminary data.</text>
</comment>
<evidence type="ECO:0000256" key="3">
    <source>
        <dbReference type="ARBA" id="ARBA00022833"/>
    </source>
</evidence>
<keyword evidence="2 4" id="KW-0863">Zinc-finger</keyword>
<dbReference type="PANTHER" id="PTHR12429">
    <property type="entry name" value="NEURALIZED"/>
    <property type="match status" value="1"/>
</dbReference>
<evidence type="ECO:0000313" key="8">
    <source>
        <dbReference type="EMBL" id="KAK6469366.1"/>
    </source>
</evidence>
<dbReference type="EMBL" id="JAHFZB010000039">
    <property type="protein sequence ID" value="KAK6469366.1"/>
    <property type="molecule type" value="Genomic_DNA"/>
</dbReference>
<name>A0ABR0YA97_HUSHU</name>
<dbReference type="SUPFAM" id="SSF57850">
    <property type="entry name" value="RING/U-box"/>
    <property type="match status" value="1"/>
</dbReference>
<reference evidence="8 9" key="1">
    <citation type="submission" date="2021-05" db="EMBL/GenBank/DDBJ databases">
        <authorList>
            <person name="Zahm M."/>
            <person name="Klopp C."/>
            <person name="Cabau C."/>
            <person name="Kuhl H."/>
            <person name="Suciu R."/>
            <person name="Ciorpac M."/>
            <person name="Holostenco D."/>
            <person name="Gessner J."/>
            <person name="Wuertz S."/>
            <person name="Hohne C."/>
            <person name="Stock M."/>
            <person name="Gislard M."/>
            <person name="Lluch J."/>
            <person name="Milhes M."/>
            <person name="Lampietro C."/>
            <person name="Lopez Roques C."/>
            <person name="Donnadieu C."/>
            <person name="Du K."/>
            <person name="Schartl M."/>
            <person name="Guiguen Y."/>
        </authorList>
    </citation>
    <scope>NUCLEOTIDE SEQUENCE [LARGE SCALE GENOMIC DNA]</scope>
    <source>
        <strain evidence="8">Hh-F2</strain>
        <tissue evidence="8">Blood</tissue>
    </source>
</reference>
<dbReference type="SMART" id="SM00588">
    <property type="entry name" value="NEUZ"/>
    <property type="match status" value="1"/>
</dbReference>
<dbReference type="Gene3D" id="2.60.120.920">
    <property type="match status" value="1"/>
</dbReference>
<evidence type="ECO:0000259" key="6">
    <source>
        <dbReference type="PROSITE" id="PS50089"/>
    </source>
</evidence>
<dbReference type="PANTHER" id="PTHR12429:SF36">
    <property type="entry name" value="E3 UBIQUITIN-PROTEIN LIGASE NEURL3"/>
    <property type="match status" value="1"/>
</dbReference>
<feature type="domain" description="RING-type" evidence="6">
    <location>
        <begin position="230"/>
        <end position="268"/>
    </location>
</feature>
<dbReference type="Pfam" id="PF07177">
    <property type="entry name" value="Neuralized"/>
    <property type="match status" value="1"/>
</dbReference>
<proteinExistence type="predicted"/>
<feature type="domain" description="NHR" evidence="7">
    <location>
        <begin position="37"/>
        <end position="193"/>
    </location>
</feature>
<dbReference type="InterPro" id="IPR013083">
    <property type="entry name" value="Znf_RING/FYVE/PHD"/>
</dbReference>
<dbReference type="InterPro" id="IPR037962">
    <property type="entry name" value="Neuralized"/>
</dbReference>
<evidence type="ECO:0000256" key="5">
    <source>
        <dbReference type="SAM" id="MobiDB-lite"/>
    </source>
</evidence>
<keyword evidence="3" id="KW-0862">Zinc</keyword>
<evidence type="ECO:0000256" key="4">
    <source>
        <dbReference type="PROSITE-ProRule" id="PRU00175"/>
    </source>
</evidence>
<feature type="compositionally biased region" description="Basic and acidic residues" evidence="5">
    <location>
        <begin position="282"/>
        <end position="295"/>
    </location>
</feature>
<gene>
    <name evidence="8" type="ORF">HHUSO_G32292</name>
</gene>
<feature type="compositionally biased region" description="Basic and acidic residues" evidence="5">
    <location>
        <begin position="308"/>
        <end position="317"/>
    </location>
</feature>
<dbReference type="Proteomes" id="UP001369086">
    <property type="component" value="Unassembled WGS sequence"/>
</dbReference>
<sequence>MGNRNTLSRLDHCKGTSHDLHLQTPSSHACHRQCLGPLSFHPQTHGSQITMHPGLHRVERRDTFRDGLVFTSRPVALMEHVILRVEESEGHWQGALRLGFTTHCPSCMNPDSLPPFACPNLKGRPGFWVGAIPEECARQGDRIAYWVNKKGELLYRVNSGETYLLLRGVNVNSTLWGLMDVYGQTRALQILGSTKRSAFGTQTSCPRNTPFDRRDTPVNPEPRTGGAEDCVVCLSSPVGTVLACGHACMCVPCAENVWDRIGTCPLCRKLIAEITITGSKSERSQLELEVSEKPALRSTENLDMLLEQTRDEQETTR</sequence>
<evidence type="ECO:0000256" key="2">
    <source>
        <dbReference type="ARBA" id="ARBA00022771"/>
    </source>
</evidence>
<dbReference type="InterPro" id="IPR001841">
    <property type="entry name" value="Znf_RING"/>
</dbReference>
<evidence type="ECO:0000256" key="1">
    <source>
        <dbReference type="ARBA" id="ARBA00022723"/>
    </source>
</evidence>
<keyword evidence="9" id="KW-1185">Reference proteome</keyword>
<dbReference type="PROSITE" id="PS51065">
    <property type="entry name" value="NHR"/>
    <property type="match status" value="1"/>
</dbReference>
<dbReference type="InterPro" id="IPR006573">
    <property type="entry name" value="NHR_dom"/>
</dbReference>
<dbReference type="InterPro" id="IPR043136">
    <property type="entry name" value="B30.2/SPRY_sf"/>
</dbReference>
<evidence type="ECO:0000313" key="9">
    <source>
        <dbReference type="Proteomes" id="UP001369086"/>
    </source>
</evidence>